<dbReference type="AlphaFoldDB" id="A0A0L6ZCH2"/>
<keyword evidence="2" id="KW-0813">Transport</keyword>
<feature type="transmembrane region" description="Helical" evidence="6">
    <location>
        <begin position="307"/>
        <end position="324"/>
    </location>
</feature>
<dbReference type="RefSeq" id="WP_052220411.1">
    <property type="nucleotide sequence ID" value="NZ_LHUR01000012.1"/>
</dbReference>
<feature type="transmembrane region" description="Helical" evidence="6">
    <location>
        <begin position="211"/>
        <end position="233"/>
    </location>
</feature>
<organism evidence="8 9">
    <name type="scientific">Clostridium homopropionicum DSM 5847</name>
    <dbReference type="NCBI Taxonomy" id="1121318"/>
    <lineage>
        <taxon>Bacteria</taxon>
        <taxon>Bacillati</taxon>
        <taxon>Bacillota</taxon>
        <taxon>Clostridia</taxon>
        <taxon>Eubacteriales</taxon>
        <taxon>Clostridiaceae</taxon>
        <taxon>Clostridium</taxon>
    </lineage>
</organism>
<dbReference type="CDD" id="cd17321">
    <property type="entry name" value="MFS_MMR_MDR_like"/>
    <property type="match status" value="1"/>
</dbReference>
<evidence type="ECO:0000256" key="3">
    <source>
        <dbReference type="ARBA" id="ARBA00022692"/>
    </source>
</evidence>
<evidence type="ECO:0000256" key="1">
    <source>
        <dbReference type="ARBA" id="ARBA00004651"/>
    </source>
</evidence>
<feature type="transmembrane region" description="Helical" evidence="6">
    <location>
        <begin position="396"/>
        <end position="417"/>
    </location>
</feature>
<comment type="subcellular location">
    <subcellularLocation>
        <location evidence="1">Cell membrane</location>
        <topology evidence="1">Multi-pass membrane protein</topology>
    </subcellularLocation>
</comment>
<comment type="caution">
    <text evidence="8">The sequence shown here is derived from an EMBL/GenBank/DDBJ whole genome shotgun (WGS) entry which is preliminary data.</text>
</comment>
<keyword evidence="4 6" id="KW-1133">Transmembrane helix</keyword>
<dbReference type="PROSITE" id="PS50850">
    <property type="entry name" value="MFS"/>
    <property type="match status" value="1"/>
</dbReference>
<dbReference type="InterPro" id="IPR020846">
    <property type="entry name" value="MFS_dom"/>
</dbReference>
<feature type="transmembrane region" description="Helical" evidence="6">
    <location>
        <begin position="345"/>
        <end position="368"/>
    </location>
</feature>
<dbReference type="PRINTS" id="PR01036">
    <property type="entry name" value="TCRTETB"/>
</dbReference>
<sequence>MENTQENIYRNRWKILFNVVMMTFMACLDSSIINVALPVMSNKLQVTMGSIQWVVTIYLIVISSTILIFGTLGDIIGKTNVFKFGILTFTIGSLLCGISNSLQFLVISRMLQGLGAAAAMATNQGIITQVFPGNERGRALGITGTFVALGTMVGPPLGGFIVSTLSWNFIFLINIPIGLFTFIMGTRILPKRSINTNKKFNLKETFLQFSIFKNTLFSLSIFCGFISFIAISSPNIIQPFYLQKVLNLSPSKTGLFMMIYPIILSIIAPISGYLSDKIGSEILTFLGLIFISLGLFFMSSLNEYSSLLTFTIFVLIMSTGNGLFQSPNNSLIMSSVPKDRLGIAGSINALVRNLGIVTGISLSTTLLYNRMSYKTGYPVDNFIKGREDVFVYGMKYVYITTSIICLSGAALTLWRLLKRKKLKSI</sequence>
<feature type="transmembrane region" description="Helical" evidence="6">
    <location>
        <begin position="282"/>
        <end position="301"/>
    </location>
</feature>
<dbReference type="Pfam" id="PF07690">
    <property type="entry name" value="MFS_1"/>
    <property type="match status" value="1"/>
</dbReference>
<feature type="transmembrane region" description="Helical" evidence="6">
    <location>
        <begin position="15"/>
        <end position="39"/>
    </location>
</feature>
<dbReference type="InterPro" id="IPR036259">
    <property type="entry name" value="MFS_trans_sf"/>
</dbReference>
<dbReference type="PANTHER" id="PTHR42718">
    <property type="entry name" value="MAJOR FACILITATOR SUPERFAMILY MULTIDRUG TRANSPORTER MFSC"/>
    <property type="match status" value="1"/>
</dbReference>
<evidence type="ECO:0000256" key="5">
    <source>
        <dbReference type="ARBA" id="ARBA00023136"/>
    </source>
</evidence>
<dbReference type="Proteomes" id="UP000037043">
    <property type="component" value="Unassembled WGS sequence"/>
</dbReference>
<protein>
    <submittedName>
        <fullName evidence="8">Multidrug resistance protein Stp</fullName>
    </submittedName>
</protein>
<feature type="domain" description="Major facilitator superfamily (MFS) profile" evidence="7">
    <location>
        <begin position="15"/>
        <end position="420"/>
    </location>
</feature>
<keyword evidence="5 6" id="KW-0472">Membrane</keyword>
<accession>A0A0L6ZCH2</accession>
<keyword evidence="3 6" id="KW-0812">Transmembrane</keyword>
<evidence type="ECO:0000259" key="7">
    <source>
        <dbReference type="PROSITE" id="PS50850"/>
    </source>
</evidence>
<feature type="transmembrane region" description="Helical" evidence="6">
    <location>
        <begin position="51"/>
        <end position="72"/>
    </location>
</feature>
<dbReference type="STRING" id="36844.SAMN04488501_103181"/>
<evidence type="ECO:0000256" key="2">
    <source>
        <dbReference type="ARBA" id="ARBA00022448"/>
    </source>
</evidence>
<dbReference type="SUPFAM" id="SSF103473">
    <property type="entry name" value="MFS general substrate transporter"/>
    <property type="match status" value="1"/>
</dbReference>
<feature type="transmembrane region" description="Helical" evidence="6">
    <location>
        <begin position="139"/>
        <end position="163"/>
    </location>
</feature>
<evidence type="ECO:0000313" key="8">
    <source>
        <dbReference type="EMBL" id="KOA20679.1"/>
    </source>
</evidence>
<gene>
    <name evidence="8" type="primary">stp_1</name>
    <name evidence="8" type="ORF">CLHOM_08210</name>
</gene>
<feature type="transmembrane region" description="Helical" evidence="6">
    <location>
        <begin position="169"/>
        <end position="190"/>
    </location>
</feature>
<name>A0A0L6ZCH2_9CLOT</name>
<keyword evidence="9" id="KW-1185">Reference proteome</keyword>
<feature type="transmembrane region" description="Helical" evidence="6">
    <location>
        <begin position="84"/>
        <end position="107"/>
    </location>
</feature>
<dbReference type="PANTHER" id="PTHR42718:SF9">
    <property type="entry name" value="MAJOR FACILITATOR SUPERFAMILY MULTIDRUG TRANSPORTER MFSC"/>
    <property type="match status" value="1"/>
</dbReference>
<evidence type="ECO:0000313" key="9">
    <source>
        <dbReference type="Proteomes" id="UP000037043"/>
    </source>
</evidence>
<feature type="transmembrane region" description="Helical" evidence="6">
    <location>
        <begin position="113"/>
        <end position="132"/>
    </location>
</feature>
<proteinExistence type="predicted"/>
<evidence type="ECO:0000256" key="4">
    <source>
        <dbReference type="ARBA" id="ARBA00022989"/>
    </source>
</evidence>
<reference evidence="9" key="1">
    <citation type="submission" date="2015-08" db="EMBL/GenBank/DDBJ databases">
        <title>Genome sequence of the strict anaerobe Clostridium homopropionicum LuHBu1 (DSM 5847T).</title>
        <authorList>
            <person name="Poehlein A."/>
            <person name="Beck M."/>
            <person name="Schiel-Bengelsdorf B."/>
            <person name="Bengelsdorf F.R."/>
            <person name="Daniel R."/>
            <person name="Duerre P."/>
        </authorList>
    </citation>
    <scope>NUCLEOTIDE SEQUENCE [LARGE SCALE GENOMIC DNA]</scope>
    <source>
        <strain evidence="9">DSM 5847</strain>
    </source>
</reference>
<dbReference type="GO" id="GO:0022857">
    <property type="term" value="F:transmembrane transporter activity"/>
    <property type="evidence" value="ECO:0007669"/>
    <property type="project" value="InterPro"/>
</dbReference>
<dbReference type="InterPro" id="IPR011701">
    <property type="entry name" value="MFS"/>
</dbReference>
<dbReference type="GO" id="GO:0005886">
    <property type="term" value="C:plasma membrane"/>
    <property type="evidence" value="ECO:0007669"/>
    <property type="project" value="UniProtKB-SubCell"/>
</dbReference>
<evidence type="ECO:0000256" key="6">
    <source>
        <dbReference type="SAM" id="Phobius"/>
    </source>
</evidence>
<feature type="transmembrane region" description="Helical" evidence="6">
    <location>
        <begin position="253"/>
        <end position="275"/>
    </location>
</feature>
<dbReference type="PATRIC" id="fig|1121318.3.peg.826"/>
<dbReference type="EMBL" id="LHUR01000012">
    <property type="protein sequence ID" value="KOA20679.1"/>
    <property type="molecule type" value="Genomic_DNA"/>
</dbReference>
<dbReference type="Gene3D" id="1.20.1720.10">
    <property type="entry name" value="Multidrug resistance protein D"/>
    <property type="match status" value="1"/>
</dbReference>